<sequence>MDEARVLALVTAVGERAVPSFVFALACLLLFVASAWWLTRRHVLPRLESPLPPSGFLALNLGLGFVIVVVSAAIFAGTADEIGIDEELGMLDTAFSDTLRDSVSLATLRVFSLLTRFGDTATLSVLCTVVAVWLWVVRKRWLALAWVIAIAGNGVLNTTLKGIFERVRPLHEHGLVHELGWSFPSGHSSGAVVAYGMLAYIAMRRLPPAWHLPALLLATAIAFTTGCSRIFLQVHFASDVLAGFASGLAWLTVCVVSTELTRRYRRAPG</sequence>
<protein>
    <recommendedName>
        <fullName evidence="2">Phosphatidic acid phosphatase type 2/haloperoxidase domain-containing protein</fullName>
    </recommendedName>
</protein>
<keyword evidence="1" id="KW-0812">Transmembrane</keyword>
<dbReference type="KEGG" id="mpt:Mpe_A2181"/>
<feature type="transmembrane region" description="Helical" evidence="1">
    <location>
        <begin position="214"/>
        <end position="234"/>
    </location>
</feature>
<dbReference type="Pfam" id="PF01569">
    <property type="entry name" value="PAP2"/>
    <property type="match status" value="1"/>
</dbReference>
<dbReference type="HOGENOM" id="CLU_072573_3_0_4"/>
<evidence type="ECO:0000313" key="3">
    <source>
        <dbReference type="EMBL" id="ABM95137.1"/>
    </source>
</evidence>
<keyword evidence="1" id="KW-1133">Transmembrane helix</keyword>
<accession>A2SHU8</accession>
<proteinExistence type="predicted"/>
<dbReference type="InterPro" id="IPR000326">
    <property type="entry name" value="PAP2/HPO"/>
</dbReference>
<dbReference type="RefSeq" id="WP_011829774.1">
    <property type="nucleotide sequence ID" value="NC_008825.1"/>
</dbReference>
<dbReference type="PANTHER" id="PTHR14969:SF13">
    <property type="entry name" value="AT30094P"/>
    <property type="match status" value="1"/>
</dbReference>
<feature type="domain" description="Phosphatidic acid phosphatase type 2/haloperoxidase" evidence="2">
    <location>
        <begin position="139"/>
        <end position="255"/>
    </location>
</feature>
<feature type="transmembrane region" description="Helical" evidence="1">
    <location>
        <begin position="143"/>
        <end position="164"/>
    </location>
</feature>
<dbReference type="SMART" id="SM00014">
    <property type="entry name" value="acidPPc"/>
    <property type="match status" value="1"/>
</dbReference>
<keyword evidence="1" id="KW-0472">Membrane</keyword>
<evidence type="ECO:0000259" key="2">
    <source>
        <dbReference type="SMART" id="SM00014"/>
    </source>
</evidence>
<dbReference type="SUPFAM" id="SSF48317">
    <property type="entry name" value="Acid phosphatase/Vanadium-dependent haloperoxidase"/>
    <property type="match status" value="1"/>
</dbReference>
<evidence type="ECO:0000313" key="4">
    <source>
        <dbReference type="Proteomes" id="UP000000366"/>
    </source>
</evidence>
<feature type="transmembrane region" description="Helical" evidence="1">
    <location>
        <begin position="184"/>
        <end position="202"/>
    </location>
</feature>
<dbReference type="CDD" id="cd03392">
    <property type="entry name" value="PAP2_like_2"/>
    <property type="match status" value="1"/>
</dbReference>
<dbReference type="Proteomes" id="UP000000366">
    <property type="component" value="Chromosome"/>
</dbReference>
<feature type="transmembrane region" description="Helical" evidence="1">
    <location>
        <begin position="117"/>
        <end position="136"/>
    </location>
</feature>
<reference evidence="3 4" key="1">
    <citation type="journal article" date="2007" name="J. Bacteriol.">
        <title>Whole-genome analysis of the methyl tert-butyl ether-degrading beta-proteobacterium Methylibium petroleiphilum PM1.</title>
        <authorList>
            <person name="Kane S.R."/>
            <person name="Chakicherla A.Y."/>
            <person name="Chain P.S.G."/>
            <person name="Schmidt R."/>
            <person name="Shin M.W."/>
            <person name="Legler T.C."/>
            <person name="Scow K.M."/>
            <person name="Larimer F.W."/>
            <person name="Lucas S.M."/>
            <person name="Richardson P.M."/>
            <person name="Hristova K.R."/>
        </authorList>
    </citation>
    <scope>NUCLEOTIDE SEQUENCE [LARGE SCALE GENOMIC DNA]</scope>
    <source>
        <strain evidence="4">ATCC BAA-1232 / LMG 22953 / PM1</strain>
    </source>
</reference>
<feature type="transmembrane region" description="Helical" evidence="1">
    <location>
        <begin position="240"/>
        <end position="260"/>
    </location>
</feature>
<feature type="transmembrane region" description="Helical" evidence="1">
    <location>
        <begin position="51"/>
        <end position="76"/>
    </location>
</feature>
<feature type="transmembrane region" description="Helical" evidence="1">
    <location>
        <begin position="20"/>
        <end position="39"/>
    </location>
</feature>
<dbReference type="AlphaFoldDB" id="A2SHU8"/>
<gene>
    <name evidence="3" type="ordered locus">Mpe_A2181</name>
</gene>
<organism evidence="3 4">
    <name type="scientific">Methylibium petroleiphilum (strain ATCC BAA-1232 / LMG 22953 / PM1)</name>
    <dbReference type="NCBI Taxonomy" id="420662"/>
    <lineage>
        <taxon>Bacteria</taxon>
        <taxon>Pseudomonadati</taxon>
        <taxon>Pseudomonadota</taxon>
        <taxon>Betaproteobacteria</taxon>
        <taxon>Burkholderiales</taxon>
        <taxon>Sphaerotilaceae</taxon>
        <taxon>Methylibium</taxon>
    </lineage>
</organism>
<dbReference type="eggNOG" id="COG0671">
    <property type="taxonomic scope" value="Bacteria"/>
</dbReference>
<dbReference type="EMBL" id="CP000555">
    <property type="protein sequence ID" value="ABM95137.1"/>
    <property type="molecule type" value="Genomic_DNA"/>
</dbReference>
<keyword evidence="4" id="KW-1185">Reference proteome</keyword>
<dbReference type="Gene3D" id="1.20.144.10">
    <property type="entry name" value="Phosphatidic acid phosphatase type 2/haloperoxidase"/>
    <property type="match status" value="1"/>
</dbReference>
<dbReference type="PANTHER" id="PTHR14969">
    <property type="entry name" value="SPHINGOSINE-1-PHOSPHATE PHOSPHOHYDROLASE"/>
    <property type="match status" value="1"/>
</dbReference>
<name>A2SHU8_METPP</name>
<dbReference type="InterPro" id="IPR036938">
    <property type="entry name" value="PAP2/HPO_sf"/>
</dbReference>
<dbReference type="STRING" id="420662.Mpe_A2181"/>
<evidence type="ECO:0000256" key="1">
    <source>
        <dbReference type="SAM" id="Phobius"/>
    </source>
</evidence>
<dbReference type="PROSITE" id="PS51257">
    <property type="entry name" value="PROKAR_LIPOPROTEIN"/>
    <property type="match status" value="1"/>
</dbReference>